<dbReference type="InterPro" id="IPR022499">
    <property type="entry name" value="PRTRC_protein-A"/>
</dbReference>
<reference evidence="8 9" key="1">
    <citation type="submission" date="2020-03" db="EMBL/GenBank/DDBJ databases">
        <authorList>
            <consortium name="Genoscope - CEA"/>
            <person name="William W."/>
        </authorList>
    </citation>
    <scope>NUCLEOTIDE SEQUENCE [LARGE SCALE GENOMIC DNA]</scope>
    <source>
        <strain evidence="9">DSM 16959</strain>
    </source>
</reference>
<protein>
    <recommendedName>
        <fullName evidence="10">PRTRC system protein A</fullName>
    </recommendedName>
</protein>
<dbReference type="InterPro" id="IPR028090">
    <property type="entry name" value="JAB_dom_prok"/>
</dbReference>
<evidence type="ECO:0008006" key="10">
    <source>
        <dbReference type="Google" id="ProtNLM"/>
    </source>
</evidence>
<evidence type="ECO:0000256" key="1">
    <source>
        <dbReference type="ARBA" id="ARBA00022670"/>
    </source>
</evidence>
<dbReference type="Proteomes" id="UP000515733">
    <property type="component" value="Chromosome"/>
</dbReference>
<gene>
    <name evidence="8" type="ORF">DENOEST_1839</name>
</gene>
<dbReference type="GO" id="GO:0046872">
    <property type="term" value="F:metal ion binding"/>
    <property type="evidence" value="ECO:0007669"/>
    <property type="project" value="UniProtKB-KW"/>
</dbReference>
<dbReference type="NCBIfam" id="TIGR03735">
    <property type="entry name" value="PRTRC_A"/>
    <property type="match status" value="1"/>
</dbReference>
<evidence type="ECO:0000313" key="8">
    <source>
        <dbReference type="EMBL" id="CAB1369004.1"/>
    </source>
</evidence>
<dbReference type="AlphaFoldDB" id="A0A6S6Y1E3"/>
<proteinExistence type="predicted"/>
<evidence type="ECO:0000259" key="6">
    <source>
        <dbReference type="Pfam" id="PF09436"/>
    </source>
</evidence>
<keyword evidence="4" id="KW-0862">Zinc</keyword>
<feature type="domain" description="DUF2016" evidence="6">
    <location>
        <begin position="2"/>
        <end position="74"/>
    </location>
</feature>
<accession>A0A6S6Y1E3</accession>
<keyword evidence="2" id="KW-0479">Metal-binding</keyword>
<dbReference type="Pfam" id="PF09436">
    <property type="entry name" value="DUF2016"/>
    <property type="match status" value="1"/>
</dbReference>
<dbReference type="KEGG" id="doe:DENOEST_1839"/>
<evidence type="ECO:0000256" key="3">
    <source>
        <dbReference type="ARBA" id="ARBA00022801"/>
    </source>
</evidence>
<evidence type="ECO:0000313" key="9">
    <source>
        <dbReference type="Proteomes" id="UP000515733"/>
    </source>
</evidence>
<keyword evidence="1" id="KW-0645">Protease</keyword>
<feature type="domain" description="JAB" evidence="7">
    <location>
        <begin position="83"/>
        <end position="180"/>
    </location>
</feature>
<evidence type="ECO:0000259" key="7">
    <source>
        <dbReference type="Pfam" id="PF14464"/>
    </source>
</evidence>
<keyword evidence="3" id="KW-0378">Hydrolase</keyword>
<dbReference type="Pfam" id="PF14464">
    <property type="entry name" value="Prok-JAB"/>
    <property type="match status" value="1"/>
</dbReference>
<dbReference type="EMBL" id="LR778301">
    <property type="protein sequence ID" value="CAB1369004.1"/>
    <property type="molecule type" value="Genomic_DNA"/>
</dbReference>
<dbReference type="SUPFAM" id="SSF102712">
    <property type="entry name" value="JAB1/MPN domain"/>
    <property type="match status" value="1"/>
</dbReference>
<evidence type="ECO:0000256" key="2">
    <source>
        <dbReference type="ARBA" id="ARBA00022723"/>
    </source>
</evidence>
<keyword evidence="5" id="KW-0482">Metalloprotease</keyword>
<dbReference type="OrthoDB" id="8558084at2"/>
<dbReference type="InterPro" id="IPR018560">
    <property type="entry name" value="DUF2016"/>
</dbReference>
<sequence length="217" mass="24024">MDARDIALQQSAPVVAVPRYGGFTPLSDNGHRFLVTGDGLWLEARRPWLYLRVPLASQKSVPMPYGWVGRELSLTFGKIPCHLVTEFYRYALDRCPEECVGWIVWNATSGEMRLVFPPEVSAGCCHVRYHRPLLDEDEHLVVDLHSHGRLSAFFSIEDDRDDRGEFKIAGVIGNCDRGQCSTAFRLCANGLFVPLAFDATGLSDQAGGSDGYPSSCA</sequence>
<keyword evidence="9" id="KW-1185">Reference proteome</keyword>
<organism evidence="8 9">
    <name type="scientific">Denitratisoma oestradiolicum</name>
    <dbReference type="NCBI Taxonomy" id="311182"/>
    <lineage>
        <taxon>Bacteria</taxon>
        <taxon>Pseudomonadati</taxon>
        <taxon>Pseudomonadota</taxon>
        <taxon>Betaproteobacteria</taxon>
        <taxon>Nitrosomonadales</taxon>
        <taxon>Sterolibacteriaceae</taxon>
        <taxon>Denitratisoma</taxon>
    </lineage>
</organism>
<evidence type="ECO:0000256" key="4">
    <source>
        <dbReference type="ARBA" id="ARBA00022833"/>
    </source>
</evidence>
<name>A0A6S6Y1E3_9PROT</name>
<dbReference type="GO" id="GO:0008237">
    <property type="term" value="F:metallopeptidase activity"/>
    <property type="evidence" value="ECO:0007669"/>
    <property type="project" value="UniProtKB-KW"/>
</dbReference>
<dbReference type="GO" id="GO:0006508">
    <property type="term" value="P:proteolysis"/>
    <property type="evidence" value="ECO:0007669"/>
    <property type="project" value="UniProtKB-KW"/>
</dbReference>
<evidence type="ECO:0000256" key="5">
    <source>
        <dbReference type="ARBA" id="ARBA00023049"/>
    </source>
</evidence>
<dbReference type="RefSeq" id="WP_145769015.1">
    <property type="nucleotide sequence ID" value="NZ_LR778301.1"/>
</dbReference>